<evidence type="ECO:0008006" key="4">
    <source>
        <dbReference type="Google" id="ProtNLM"/>
    </source>
</evidence>
<dbReference type="Gene3D" id="3.30.1330.60">
    <property type="entry name" value="OmpA-like domain"/>
    <property type="match status" value="1"/>
</dbReference>
<evidence type="ECO:0000313" key="3">
    <source>
        <dbReference type="Proteomes" id="UP000494216"/>
    </source>
</evidence>
<dbReference type="InterPro" id="IPR052894">
    <property type="entry name" value="AsmA-related"/>
</dbReference>
<dbReference type="InterPro" id="IPR008023">
    <property type="entry name" value="DUF748"/>
</dbReference>
<keyword evidence="1" id="KW-0812">Transmembrane</keyword>
<dbReference type="PANTHER" id="PTHR30441:SF8">
    <property type="entry name" value="DUF748 DOMAIN-CONTAINING PROTEIN"/>
    <property type="match status" value="1"/>
</dbReference>
<evidence type="ECO:0000313" key="2">
    <source>
        <dbReference type="EMBL" id="CAA9891123.1"/>
    </source>
</evidence>
<dbReference type="EMBL" id="CADCXN010000064">
    <property type="protein sequence ID" value="CAA9891123.1"/>
    <property type="molecule type" value="Genomic_DNA"/>
</dbReference>
<reference evidence="2 3" key="1">
    <citation type="submission" date="2020-02" db="EMBL/GenBank/DDBJ databases">
        <authorList>
            <person name="Hogendoorn C."/>
        </authorList>
    </citation>
    <scope>NUCLEOTIDE SEQUENCE [LARGE SCALE GENOMIC DNA]</scope>
    <source>
        <strain evidence="2">METHB21</strain>
    </source>
</reference>
<feature type="transmembrane region" description="Helical" evidence="1">
    <location>
        <begin position="12"/>
        <end position="32"/>
    </location>
</feature>
<dbReference type="RefSeq" id="WP_174626009.1">
    <property type="nucleotide sequence ID" value="NZ_CADCXN010000064.1"/>
</dbReference>
<dbReference type="Pfam" id="PF05359">
    <property type="entry name" value="DUF748"/>
    <property type="match status" value="2"/>
</dbReference>
<evidence type="ECO:0000256" key="1">
    <source>
        <dbReference type="SAM" id="Phobius"/>
    </source>
</evidence>
<dbReference type="AlphaFoldDB" id="A0A8S0Y6D9"/>
<dbReference type="InterPro" id="IPR036737">
    <property type="entry name" value="OmpA-like_sf"/>
</dbReference>
<dbReference type="Proteomes" id="UP000494216">
    <property type="component" value="Unassembled WGS sequence"/>
</dbReference>
<sequence length="1026" mass="114845">MKARRILPKALKVFFIISSLLVMYAVMGFYILPAVLKWKMPEIIQQETGRKTSISKIQFNPFSLFASLQGFAMQEQNGRPFVRFDTFYIKIKPVQSITQSALVIEKVLLEKPFVHIARQKNGEFNFNDLLTNKREAKKKEDKQLFPLRVIKLSISEGKFLWEDDYFDKPEKEEVYPINLDIENFTTHADIQSRLGLSFMLGSGGNFEWQGDVGINPMTSSGHIKLNNVKLQRISQLAVQNTIQFDLQGSELLEADYKFRYADKALELIINQGKLDIRDFQFAQKKPGKVLIRAPALVFEANYKVGYADNNLDLTVDKGHSDVRNFQLSEQGQDKVLAKIPEFSLRGLDFNLDGQELAIESVSAKDADFQAWLNAEGIINYQGLFPASNTEENSSNKTGANTVKPEKTPWNIRINNIALTNFGAVFEDQTLKKPVSMTARPIDFKLTNFSSKTGAKLPFQLSMGVNKTGSIKLDGDTVIEPFSSQLALDVKNIDLEKFQPYANKFARLDIIDGKFDMDGKATVTRQENNKLDVKFKGNADIASLITRDQMLNKDFVKWKNLTFKAINADLLANSYTAETLIINKPYARVVISKDKSVNVKDIVIARKSKPAVSGKPEKNEPVNQRKPYFKIAKVKMIDGSSDFADLSLILPFAAQISSLDGGASGVSSEKKATIIIGLKGNAYELAPVDIKGEISPYRGDYDVELNFQGLPMPLISPYMVQFAGYKVEKGKLTLGLKYKVVNNQLTAANSILIDQLTLGEKIENPDAVSLPLELAIALLKDSSGKIKLDVPITGSLEDPKFSIGAIIFKALTNAIGKVISSPFRAIASLIGTQEDLSTIDFAAGKSELDERQREKLDGLAKALRERPVLKLDIKGAAFREQDWPALREAALYDQLKGIKAAELNKKSDIKILEEYVELSDEDYKRLLADLFIEKFPAMAERSFFGKPQLVNPDAGDFYEIARQKLSAIIKPEPHRLKDLASERAQAIAKYIVQQGRIQNERVYILDTVIDPETDNKEISAFLSLRVS</sequence>
<organism evidence="2 3">
    <name type="scientific">Candidatus Methylobacter favarea</name>
    <dbReference type="NCBI Taxonomy" id="2707345"/>
    <lineage>
        <taxon>Bacteria</taxon>
        <taxon>Pseudomonadati</taxon>
        <taxon>Pseudomonadota</taxon>
        <taxon>Gammaproteobacteria</taxon>
        <taxon>Methylococcales</taxon>
        <taxon>Methylococcaceae</taxon>
        <taxon>Methylobacter</taxon>
    </lineage>
</organism>
<comment type="caution">
    <text evidence="2">The sequence shown here is derived from an EMBL/GenBank/DDBJ whole genome shotgun (WGS) entry which is preliminary data.</text>
</comment>
<keyword evidence="1" id="KW-0472">Membrane</keyword>
<dbReference type="GO" id="GO:0090313">
    <property type="term" value="P:regulation of protein targeting to membrane"/>
    <property type="evidence" value="ECO:0007669"/>
    <property type="project" value="TreeGrafter"/>
</dbReference>
<accession>A0A8S0Y6D9</accession>
<keyword evidence="3" id="KW-1185">Reference proteome</keyword>
<dbReference type="GO" id="GO:0005886">
    <property type="term" value="C:plasma membrane"/>
    <property type="evidence" value="ECO:0007669"/>
    <property type="project" value="TreeGrafter"/>
</dbReference>
<proteinExistence type="predicted"/>
<dbReference type="PANTHER" id="PTHR30441">
    <property type="entry name" value="DUF748 DOMAIN-CONTAINING PROTEIN"/>
    <property type="match status" value="1"/>
</dbReference>
<keyword evidence="1" id="KW-1133">Transmembrane helix</keyword>
<name>A0A8S0Y6D9_9GAMM</name>
<protein>
    <recommendedName>
        <fullName evidence="4">DUF748 domain-containing protein</fullName>
    </recommendedName>
</protein>
<gene>
    <name evidence="2" type="ORF">METHB2_350002</name>
</gene>